<feature type="binding site" evidence="8">
    <location>
        <position position="57"/>
    </location>
    <ligand>
        <name>Mg(2+)</name>
        <dbReference type="ChEBI" id="CHEBI:18420"/>
    </ligand>
</feature>
<comment type="subcellular location">
    <subcellularLocation>
        <location evidence="8">Cytoplasm</location>
    </subcellularLocation>
</comment>
<feature type="binding site" evidence="8">
    <location>
        <position position="8"/>
    </location>
    <ligand>
        <name>Mg(2+)</name>
        <dbReference type="ChEBI" id="CHEBI:18420"/>
    </ligand>
</feature>
<comment type="function">
    <text evidence="8">Transfers the 4'-phosphopantetheine moiety from coenzyme A to a Ser of acyl-carrier-protein.</text>
</comment>
<dbReference type="EC" id="2.7.8.7" evidence="8"/>
<dbReference type="NCBIfam" id="TIGR00556">
    <property type="entry name" value="pantethn_trn"/>
    <property type="match status" value="1"/>
</dbReference>
<protein>
    <recommendedName>
        <fullName evidence="8">Holo-[acyl-carrier-protein] synthase</fullName>
        <shortName evidence="8">Holo-ACP synthase</shortName>
        <ecNumber evidence="8">2.7.8.7</ecNumber>
    </recommendedName>
    <alternativeName>
        <fullName evidence="8">4'-phosphopantetheinyl transferase AcpS</fullName>
    </alternativeName>
</protein>
<dbReference type="GO" id="GO:0000287">
    <property type="term" value="F:magnesium ion binding"/>
    <property type="evidence" value="ECO:0007669"/>
    <property type="project" value="UniProtKB-UniRule"/>
</dbReference>
<dbReference type="HAMAP" id="MF_00101">
    <property type="entry name" value="AcpS"/>
    <property type="match status" value="1"/>
</dbReference>
<evidence type="ECO:0000256" key="6">
    <source>
        <dbReference type="ARBA" id="ARBA00023098"/>
    </source>
</evidence>
<feature type="domain" description="4'-phosphopantetheinyl transferase" evidence="9">
    <location>
        <begin position="4"/>
        <end position="114"/>
    </location>
</feature>
<dbReference type="NCBIfam" id="TIGR00516">
    <property type="entry name" value="acpS"/>
    <property type="match status" value="1"/>
</dbReference>
<dbReference type="GO" id="GO:0006633">
    <property type="term" value="P:fatty acid biosynthetic process"/>
    <property type="evidence" value="ECO:0007669"/>
    <property type="project" value="UniProtKB-UniRule"/>
</dbReference>
<dbReference type="OrthoDB" id="517356at2"/>
<comment type="similarity">
    <text evidence="8">Belongs to the P-Pant transferase superfamily. AcpS family.</text>
</comment>
<keyword evidence="1 8" id="KW-0444">Lipid biosynthesis</keyword>
<evidence type="ECO:0000259" key="9">
    <source>
        <dbReference type="Pfam" id="PF01648"/>
    </source>
</evidence>
<gene>
    <name evidence="8" type="primary">acpS</name>
    <name evidence="10" type="ORF">TPSD3_15205</name>
</gene>
<dbReference type="InterPro" id="IPR037143">
    <property type="entry name" value="4-PPantetheinyl_Trfase_dom_sf"/>
</dbReference>
<keyword evidence="4 8" id="KW-0276">Fatty acid metabolism</keyword>
<accession>A0A251X5N1</accession>
<evidence type="ECO:0000256" key="8">
    <source>
        <dbReference type="HAMAP-Rule" id="MF_00101"/>
    </source>
</evidence>
<name>A0A251X5N1_9GAMM</name>
<evidence type="ECO:0000256" key="7">
    <source>
        <dbReference type="ARBA" id="ARBA00023160"/>
    </source>
</evidence>
<comment type="caution">
    <text evidence="10">The sequence shown here is derived from an EMBL/GenBank/DDBJ whole genome shotgun (WGS) entry which is preliminary data.</text>
</comment>
<dbReference type="Pfam" id="PF01648">
    <property type="entry name" value="ACPS"/>
    <property type="match status" value="1"/>
</dbReference>
<evidence type="ECO:0000256" key="4">
    <source>
        <dbReference type="ARBA" id="ARBA00022832"/>
    </source>
</evidence>
<keyword evidence="5 8" id="KW-0460">Magnesium</keyword>
<dbReference type="EMBL" id="MSLT01000023">
    <property type="protein sequence ID" value="OUD12452.1"/>
    <property type="molecule type" value="Genomic_DNA"/>
</dbReference>
<keyword evidence="2 8" id="KW-0808">Transferase</keyword>
<comment type="cofactor">
    <cofactor evidence="8">
        <name>Mg(2+)</name>
        <dbReference type="ChEBI" id="CHEBI:18420"/>
    </cofactor>
</comment>
<keyword evidence="3 8" id="KW-0479">Metal-binding</keyword>
<evidence type="ECO:0000256" key="5">
    <source>
        <dbReference type="ARBA" id="ARBA00022842"/>
    </source>
</evidence>
<dbReference type="InterPro" id="IPR002582">
    <property type="entry name" value="ACPS"/>
</dbReference>
<dbReference type="RefSeq" id="WP_086489401.1">
    <property type="nucleotide sequence ID" value="NZ_MSLT01000023.1"/>
</dbReference>
<dbReference type="InterPro" id="IPR004568">
    <property type="entry name" value="Ppantetheine-prot_Trfase_dom"/>
</dbReference>
<keyword evidence="11" id="KW-1185">Reference proteome</keyword>
<dbReference type="Proteomes" id="UP000194798">
    <property type="component" value="Unassembled WGS sequence"/>
</dbReference>
<dbReference type="GO" id="GO:0005737">
    <property type="term" value="C:cytoplasm"/>
    <property type="evidence" value="ECO:0007669"/>
    <property type="project" value="UniProtKB-SubCell"/>
</dbReference>
<evidence type="ECO:0000256" key="1">
    <source>
        <dbReference type="ARBA" id="ARBA00022516"/>
    </source>
</evidence>
<sequence>MIIGVGIDIVDQQRIEQSIARFKERFLTRIFTAQEASRCNDCRHPVERFAGRFAAKEAFMKAIGRSALRPVTFVEIEVLNRASGAPYIVTHGTAKMLCEQLGVQHIHLSLTHSAGIAAAVVILEV</sequence>
<keyword evidence="7 8" id="KW-0275">Fatty acid biosynthesis</keyword>
<evidence type="ECO:0000313" key="11">
    <source>
        <dbReference type="Proteomes" id="UP000194798"/>
    </source>
</evidence>
<comment type="catalytic activity">
    <reaction evidence="8">
        <text>apo-[ACP] + CoA = holo-[ACP] + adenosine 3',5'-bisphosphate + H(+)</text>
        <dbReference type="Rhea" id="RHEA:12068"/>
        <dbReference type="Rhea" id="RHEA-COMP:9685"/>
        <dbReference type="Rhea" id="RHEA-COMP:9690"/>
        <dbReference type="ChEBI" id="CHEBI:15378"/>
        <dbReference type="ChEBI" id="CHEBI:29999"/>
        <dbReference type="ChEBI" id="CHEBI:57287"/>
        <dbReference type="ChEBI" id="CHEBI:58343"/>
        <dbReference type="ChEBI" id="CHEBI:64479"/>
        <dbReference type="EC" id="2.7.8.7"/>
    </reaction>
</comment>
<organism evidence="10 11">
    <name type="scientific">Thioflexithrix psekupsensis</name>
    <dbReference type="NCBI Taxonomy" id="1570016"/>
    <lineage>
        <taxon>Bacteria</taxon>
        <taxon>Pseudomonadati</taxon>
        <taxon>Pseudomonadota</taxon>
        <taxon>Gammaproteobacteria</taxon>
        <taxon>Thiotrichales</taxon>
        <taxon>Thioflexithrix</taxon>
    </lineage>
</organism>
<dbReference type="AlphaFoldDB" id="A0A251X5N1"/>
<keyword evidence="6 8" id="KW-0443">Lipid metabolism</keyword>
<dbReference type="GO" id="GO:0008897">
    <property type="term" value="F:holo-[acyl-carrier-protein] synthase activity"/>
    <property type="evidence" value="ECO:0007669"/>
    <property type="project" value="UniProtKB-UniRule"/>
</dbReference>
<reference evidence="10 11" key="1">
    <citation type="submission" date="2016-12" db="EMBL/GenBank/DDBJ databases">
        <title>Thioflexothrix psekupsii D3 genome sequencing and assembly.</title>
        <authorList>
            <person name="Fomenkov A."/>
            <person name="Vincze T."/>
            <person name="Grabovich M."/>
            <person name="Anton B.P."/>
            <person name="Dubinina G."/>
            <person name="Orlova M."/>
            <person name="Belousova E."/>
            <person name="Roberts R.J."/>
        </authorList>
    </citation>
    <scope>NUCLEOTIDE SEQUENCE [LARGE SCALE GENOMIC DNA]</scope>
    <source>
        <strain evidence="10">D3</strain>
    </source>
</reference>
<dbReference type="Gene3D" id="3.90.470.20">
    <property type="entry name" value="4'-phosphopantetheinyl transferase domain"/>
    <property type="match status" value="1"/>
</dbReference>
<evidence type="ECO:0000256" key="3">
    <source>
        <dbReference type="ARBA" id="ARBA00022723"/>
    </source>
</evidence>
<evidence type="ECO:0000256" key="2">
    <source>
        <dbReference type="ARBA" id="ARBA00022679"/>
    </source>
</evidence>
<proteinExistence type="inferred from homology"/>
<evidence type="ECO:0000313" key="10">
    <source>
        <dbReference type="EMBL" id="OUD12452.1"/>
    </source>
</evidence>
<dbReference type="SUPFAM" id="SSF56214">
    <property type="entry name" value="4'-phosphopantetheinyl transferase"/>
    <property type="match status" value="1"/>
</dbReference>
<keyword evidence="8" id="KW-0963">Cytoplasm</keyword>
<dbReference type="InterPro" id="IPR008278">
    <property type="entry name" value="4-PPantetheinyl_Trfase_dom"/>
</dbReference>